<dbReference type="SUPFAM" id="SSF53955">
    <property type="entry name" value="Lysozyme-like"/>
    <property type="match status" value="1"/>
</dbReference>
<proteinExistence type="predicted"/>
<sequence length="147" mass="16914">MKYAHKVLIALFFISNAYCSETFFEKYGKKYDVPPQILWAIAKQESNFNPKAINRNKNGSIDIGLMQVNSIHLDSLSKFGIQTKHLFDPEVSIDVGARILSKCFKKHGLNYKGLNCYNGRIDNNTYYKKVIVHIKKRLAKTIKLVKN</sequence>
<evidence type="ECO:0000259" key="2">
    <source>
        <dbReference type="Pfam" id="PF01464"/>
    </source>
</evidence>
<keyword evidence="4" id="KW-1185">Reference proteome</keyword>
<dbReference type="CDD" id="cd13400">
    <property type="entry name" value="LT_IagB-like"/>
    <property type="match status" value="1"/>
</dbReference>
<protein>
    <submittedName>
        <fullName evidence="3">Lytic transglycosylase, catalytic</fullName>
    </submittedName>
</protein>
<gene>
    <name evidence="3" type="ORF">ERS686654_02051</name>
</gene>
<dbReference type="Gene3D" id="1.10.530.10">
    <property type="match status" value="1"/>
</dbReference>
<organism evidence="3 4">
    <name type="scientific">Campylobacter hyointestinalis subsp. hyointestinalis</name>
    <dbReference type="NCBI Taxonomy" id="91352"/>
    <lineage>
        <taxon>Bacteria</taxon>
        <taxon>Pseudomonadati</taxon>
        <taxon>Campylobacterota</taxon>
        <taxon>Epsilonproteobacteria</taxon>
        <taxon>Campylobacterales</taxon>
        <taxon>Campylobacteraceae</taxon>
        <taxon>Campylobacter</taxon>
    </lineage>
</organism>
<dbReference type="EMBL" id="FAVB01000007">
    <property type="protein sequence ID" value="CUU89970.1"/>
    <property type="molecule type" value="Genomic_DNA"/>
</dbReference>
<dbReference type="InterPro" id="IPR008258">
    <property type="entry name" value="Transglycosylase_SLT_dom_1"/>
</dbReference>
<dbReference type="InterPro" id="IPR023346">
    <property type="entry name" value="Lysozyme-like_dom_sf"/>
</dbReference>
<feature type="signal peptide" evidence="1">
    <location>
        <begin position="1"/>
        <end position="19"/>
    </location>
</feature>
<evidence type="ECO:0000313" key="4">
    <source>
        <dbReference type="Proteomes" id="UP000052237"/>
    </source>
</evidence>
<accession>A0A0S4SU14</accession>
<evidence type="ECO:0000313" key="3">
    <source>
        <dbReference type="EMBL" id="CUU89970.1"/>
    </source>
</evidence>
<evidence type="ECO:0000256" key="1">
    <source>
        <dbReference type="SAM" id="SignalP"/>
    </source>
</evidence>
<comment type="caution">
    <text evidence="3">The sequence shown here is derived from an EMBL/GenBank/DDBJ whole genome shotgun (WGS) entry which is preliminary data.</text>
</comment>
<feature type="chain" id="PRO_5006627229" evidence="1">
    <location>
        <begin position="20"/>
        <end position="147"/>
    </location>
</feature>
<dbReference type="RefSeq" id="WP_081315725.1">
    <property type="nucleotide sequence ID" value="NZ_FAVB01000007.1"/>
</dbReference>
<keyword evidence="1" id="KW-0732">Signal</keyword>
<dbReference type="AlphaFoldDB" id="A0A0S4SU14"/>
<dbReference type="Pfam" id="PF01464">
    <property type="entry name" value="SLT"/>
    <property type="match status" value="1"/>
</dbReference>
<name>A0A0S4SU14_CAMHY</name>
<feature type="domain" description="Transglycosylase SLT" evidence="2">
    <location>
        <begin position="24"/>
        <end position="119"/>
    </location>
</feature>
<reference evidence="3 4" key="1">
    <citation type="submission" date="2015-11" db="EMBL/GenBank/DDBJ databases">
        <authorList>
            <consortium name="Pathogen Informatics"/>
        </authorList>
    </citation>
    <scope>NUCLEOTIDE SEQUENCE [LARGE SCALE GENOMIC DNA]</scope>
    <source>
        <strain evidence="3 4">006A-0059</strain>
    </source>
</reference>
<dbReference type="Proteomes" id="UP000052237">
    <property type="component" value="Unassembled WGS sequence"/>
</dbReference>